<proteinExistence type="inferred from homology"/>
<dbReference type="PRINTS" id="PR01438">
    <property type="entry name" value="UNVRSLSTRESS"/>
</dbReference>
<evidence type="ECO:0000313" key="3">
    <source>
        <dbReference type="EMBL" id="KUO41739.1"/>
    </source>
</evidence>
<sequence>MLVPIDGSRSSFQSEEVAADIADKFGSRVTILHVVPQVIRNLPSEFVQQVSDSIRKEMEDWSLERGKLALEEAKKLFVGKKARINTMLVKFANPAETILKVAEEKGSDIIVIGNRGTGEIEEFSLGSIAEKVSKHAKCSVLIVKKGMRMSKILVAVDGSKHSQKALDYAAQLALKYKASVTLMNVAQTVYPFLKADAVKSIGELIVSSAAKRVKDLKINRRVEIGDPAKTIIEVVKSENYDLIALGSRGLNPAEKFLLGSVSDRIAEHAQCSVLIVK</sequence>
<reference evidence="3 4" key="1">
    <citation type="journal article" date="2016" name="Nat. Microbiol.">
        <title>Genomic inference of the metabolism of cosmopolitan subsurface Archaea, Hadesarchaea.</title>
        <authorList>
            <person name="Baker B.J."/>
            <person name="Saw J.H."/>
            <person name="Lind A.E."/>
            <person name="Lazar C.S."/>
            <person name="Hinrichs K.-U."/>
            <person name="Teske A.P."/>
            <person name="Ettema T.J."/>
        </authorList>
    </citation>
    <scope>NUCLEOTIDE SEQUENCE [LARGE SCALE GENOMIC DNA]</scope>
</reference>
<dbReference type="EMBL" id="LQMQ01000015">
    <property type="protein sequence ID" value="KUO41739.1"/>
    <property type="molecule type" value="Genomic_DNA"/>
</dbReference>
<comment type="similarity">
    <text evidence="1">Belongs to the universal stress protein A family.</text>
</comment>
<accession>A0A147JYS7</accession>
<dbReference type="Proteomes" id="UP000074294">
    <property type="component" value="Unassembled WGS sequence"/>
</dbReference>
<dbReference type="AlphaFoldDB" id="A0A147JYS7"/>
<dbReference type="Pfam" id="PF00582">
    <property type="entry name" value="Usp"/>
    <property type="match status" value="2"/>
</dbReference>
<dbReference type="STRING" id="1776334.APZ16_03825"/>
<dbReference type="SUPFAM" id="SSF52402">
    <property type="entry name" value="Adenine nucleotide alpha hydrolases-like"/>
    <property type="match status" value="2"/>
</dbReference>
<dbReference type="PANTHER" id="PTHR46268:SF6">
    <property type="entry name" value="UNIVERSAL STRESS PROTEIN UP12"/>
    <property type="match status" value="1"/>
</dbReference>
<evidence type="ECO:0000259" key="2">
    <source>
        <dbReference type="Pfam" id="PF00582"/>
    </source>
</evidence>
<dbReference type="InterPro" id="IPR006016">
    <property type="entry name" value="UspA"/>
</dbReference>
<organism evidence="3 4">
    <name type="scientific">Hadarchaeum yellowstonense</name>
    <dbReference type="NCBI Taxonomy" id="1776334"/>
    <lineage>
        <taxon>Archaea</taxon>
        <taxon>Methanobacteriati</taxon>
        <taxon>Candidatus Hadarchaeota</taxon>
        <taxon>Candidatus Hadarchaeia</taxon>
        <taxon>Candidatus Hadarchaeales</taxon>
        <taxon>Candidatus Hadarchaeaceae</taxon>
        <taxon>Candidatus Hadarchaeum</taxon>
    </lineage>
</organism>
<feature type="domain" description="UspA" evidence="2">
    <location>
        <begin position="1"/>
        <end position="144"/>
    </location>
</feature>
<evidence type="ECO:0000313" key="4">
    <source>
        <dbReference type="Proteomes" id="UP000074294"/>
    </source>
</evidence>
<evidence type="ECO:0000256" key="1">
    <source>
        <dbReference type="ARBA" id="ARBA00008791"/>
    </source>
</evidence>
<name>A0A147JYS7_HADYE</name>
<gene>
    <name evidence="3" type="ORF">APZ16_03825</name>
</gene>
<comment type="caution">
    <text evidence="3">The sequence shown here is derived from an EMBL/GenBank/DDBJ whole genome shotgun (WGS) entry which is preliminary data.</text>
</comment>
<dbReference type="PANTHER" id="PTHR46268">
    <property type="entry name" value="STRESS RESPONSE PROTEIN NHAX"/>
    <property type="match status" value="1"/>
</dbReference>
<dbReference type="InterPro" id="IPR014729">
    <property type="entry name" value="Rossmann-like_a/b/a_fold"/>
</dbReference>
<feature type="domain" description="UspA" evidence="2">
    <location>
        <begin position="150"/>
        <end position="277"/>
    </location>
</feature>
<dbReference type="InterPro" id="IPR006015">
    <property type="entry name" value="Universal_stress_UspA"/>
</dbReference>
<protein>
    <recommendedName>
        <fullName evidence="2">UspA domain-containing protein</fullName>
    </recommendedName>
</protein>
<dbReference type="CDD" id="cd00293">
    <property type="entry name" value="USP-like"/>
    <property type="match status" value="2"/>
</dbReference>
<dbReference type="Gene3D" id="3.40.50.620">
    <property type="entry name" value="HUPs"/>
    <property type="match status" value="2"/>
</dbReference>